<dbReference type="Ensembl" id="ENSSAUT00010025924.1">
    <property type="protein sequence ID" value="ENSSAUP00010024547.1"/>
    <property type="gene ID" value="ENSSAUG00010010743.1"/>
</dbReference>
<dbReference type="Proteomes" id="UP000472265">
    <property type="component" value="Chromosome 9"/>
</dbReference>
<dbReference type="PANTHER" id="PTHR47642">
    <property type="entry name" value="ATP-DEPENDENT DNA HELICASE"/>
    <property type="match status" value="1"/>
</dbReference>
<reference evidence="2" key="2">
    <citation type="submission" date="2025-08" db="UniProtKB">
        <authorList>
            <consortium name="Ensembl"/>
        </authorList>
    </citation>
    <scope>IDENTIFICATION</scope>
</reference>
<dbReference type="PANTHER" id="PTHR47642:SF3">
    <property type="entry name" value="ATP-DEPENDENT DNA HELICASE"/>
    <property type="match status" value="1"/>
</dbReference>
<reference evidence="2" key="1">
    <citation type="submission" date="2021-04" db="EMBL/GenBank/DDBJ databases">
        <authorList>
            <consortium name="Wellcome Sanger Institute Data Sharing"/>
        </authorList>
    </citation>
    <scope>NUCLEOTIDE SEQUENCE [LARGE SCALE GENOMIC DNA]</scope>
</reference>
<dbReference type="RefSeq" id="XP_030283404.1">
    <property type="nucleotide sequence ID" value="XM_030427544.1"/>
</dbReference>
<evidence type="ECO:0000313" key="2">
    <source>
        <dbReference type="Ensembl" id="ENSSAUP00010024547.1"/>
    </source>
</evidence>
<accession>A0A671VFL2</accession>
<dbReference type="GeneTree" id="ENSGT00940000164296"/>
<keyword evidence="3" id="KW-1185">Reference proteome</keyword>
<dbReference type="InterPro" id="IPR036691">
    <property type="entry name" value="Endo/exonu/phosph_ase_sf"/>
</dbReference>
<dbReference type="OrthoDB" id="416437at2759"/>
<dbReference type="GeneID" id="115587622"/>
<evidence type="ECO:0000259" key="1">
    <source>
        <dbReference type="Pfam" id="PF21530"/>
    </source>
</evidence>
<dbReference type="InterPro" id="IPR027417">
    <property type="entry name" value="P-loop_NTPase"/>
</dbReference>
<dbReference type="Pfam" id="PF21530">
    <property type="entry name" value="Pif1_2B_dom"/>
    <property type="match status" value="1"/>
</dbReference>
<organism evidence="2 3">
    <name type="scientific">Sparus aurata</name>
    <name type="common">Gilthead sea bream</name>
    <dbReference type="NCBI Taxonomy" id="8175"/>
    <lineage>
        <taxon>Eukaryota</taxon>
        <taxon>Metazoa</taxon>
        <taxon>Chordata</taxon>
        <taxon>Craniata</taxon>
        <taxon>Vertebrata</taxon>
        <taxon>Euteleostomi</taxon>
        <taxon>Actinopterygii</taxon>
        <taxon>Neopterygii</taxon>
        <taxon>Teleostei</taxon>
        <taxon>Neoteleostei</taxon>
        <taxon>Acanthomorphata</taxon>
        <taxon>Eupercaria</taxon>
        <taxon>Spariformes</taxon>
        <taxon>Sparidae</taxon>
        <taxon>Sparus</taxon>
    </lineage>
</organism>
<sequence>MLKSCETEEDNDALHIYATNKEVDEYNLKNLNVTCPESVTIEARDKSNAETGRLQLKDGHHHRVYNTCLQKYIHVGIRARIMLLKNIDVSDGLVNGAFGTIAKMVDANQDSEANDKNFPASIHVAFDDPKVSQKQRAKTRTIDPEGRMITILEPEEENVTLNGGLRRQYPTRLAWACTIHKVQSLTIERVVVSLSKVFSSGQVYVALSLVTCLSGLTIKDFKESAIYCNAKVSEATGKMQPFIPPLSSTNNTQSAFTIILHNTQSLKAHFPDVQTNTHMNNADCICLTETWLGVDDPPQPPCLTGFLFTHVSRGGSYDSTHPQLQHLKQDYHGGVGIYHSLTKDVLIWPTKCYNIECLIFHVKTINLTAAVVYRPASYPVAMFCQHLKQLIDLID</sequence>
<dbReference type="Gene3D" id="3.60.10.10">
    <property type="entry name" value="Endonuclease/exonuclease/phosphatase"/>
    <property type="match status" value="1"/>
</dbReference>
<proteinExistence type="predicted"/>
<dbReference type="InParanoid" id="A0A671VFL2"/>
<dbReference type="CDD" id="cd18809">
    <property type="entry name" value="SF1_C_RecD"/>
    <property type="match status" value="1"/>
</dbReference>
<dbReference type="RefSeq" id="XP_030283403.1">
    <property type="nucleotide sequence ID" value="XM_030427543.1"/>
</dbReference>
<protein>
    <submittedName>
        <fullName evidence="2">ATP-dependent DNA helicase PIF1-like</fullName>
    </submittedName>
</protein>
<feature type="domain" description="DNA helicase Pif1-like 2B" evidence="1">
    <location>
        <begin position="79"/>
        <end position="103"/>
    </location>
</feature>
<dbReference type="InterPro" id="IPR049163">
    <property type="entry name" value="Pif1-like_2B_dom"/>
</dbReference>
<dbReference type="OMA" id="RMITILE"/>
<dbReference type="AlphaFoldDB" id="A0A671VFL2"/>
<evidence type="ECO:0000313" key="3">
    <source>
        <dbReference type="Proteomes" id="UP000472265"/>
    </source>
</evidence>
<gene>
    <name evidence="2" type="primary">LOC115587622</name>
</gene>
<dbReference type="SUPFAM" id="SSF52540">
    <property type="entry name" value="P-loop containing nucleoside triphosphate hydrolases"/>
    <property type="match status" value="1"/>
</dbReference>
<dbReference type="SUPFAM" id="SSF56219">
    <property type="entry name" value="DNase I-like"/>
    <property type="match status" value="1"/>
</dbReference>
<reference evidence="2" key="3">
    <citation type="submission" date="2025-09" db="UniProtKB">
        <authorList>
            <consortium name="Ensembl"/>
        </authorList>
    </citation>
    <scope>IDENTIFICATION</scope>
</reference>
<name>A0A671VFL2_SPAAU</name>
<dbReference type="InterPro" id="IPR051055">
    <property type="entry name" value="PIF1_helicase"/>
</dbReference>